<protein>
    <submittedName>
        <fullName evidence="7">Hydroxyacid dehydrogenase</fullName>
    </submittedName>
</protein>
<dbReference type="GO" id="GO:0016616">
    <property type="term" value="F:oxidoreductase activity, acting on the CH-OH group of donors, NAD or NADP as acceptor"/>
    <property type="evidence" value="ECO:0007669"/>
    <property type="project" value="InterPro"/>
</dbReference>
<evidence type="ECO:0000259" key="6">
    <source>
        <dbReference type="Pfam" id="PF02826"/>
    </source>
</evidence>
<feature type="domain" description="D-isomer specific 2-hydroxyacid dehydrogenase catalytic" evidence="5">
    <location>
        <begin position="3"/>
        <end position="292"/>
    </location>
</feature>
<reference evidence="7 8" key="1">
    <citation type="submission" date="2018-03" db="EMBL/GenBank/DDBJ databases">
        <title>Genome sequencing of Ottowia sp.</title>
        <authorList>
            <person name="Kim S.-J."/>
            <person name="Heo J."/>
            <person name="Kwon S.-W."/>
        </authorList>
    </citation>
    <scope>NUCLEOTIDE SEQUENCE [LARGE SCALE GENOMIC DNA]</scope>
    <source>
        <strain evidence="7 8">KADR8-3</strain>
    </source>
</reference>
<dbReference type="SUPFAM" id="SSF52283">
    <property type="entry name" value="Formate/glycerate dehydrogenase catalytic domain-like"/>
    <property type="match status" value="1"/>
</dbReference>
<keyword evidence="3" id="KW-0520">NAD</keyword>
<dbReference type="Pfam" id="PF02826">
    <property type="entry name" value="2-Hacid_dh_C"/>
    <property type="match status" value="1"/>
</dbReference>
<dbReference type="Gene3D" id="3.40.50.720">
    <property type="entry name" value="NAD(P)-binding Rossmann-like Domain"/>
    <property type="match status" value="2"/>
</dbReference>
<dbReference type="InterPro" id="IPR050857">
    <property type="entry name" value="D-2-hydroxyacid_DH"/>
</dbReference>
<evidence type="ECO:0000256" key="1">
    <source>
        <dbReference type="ARBA" id="ARBA00005854"/>
    </source>
</evidence>
<keyword evidence="2 4" id="KW-0560">Oxidoreductase</keyword>
<evidence type="ECO:0000313" key="8">
    <source>
        <dbReference type="Proteomes" id="UP000239709"/>
    </source>
</evidence>
<evidence type="ECO:0000256" key="3">
    <source>
        <dbReference type="ARBA" id="ARBA00023027"/>
    </source>
</evidence>
<dbReference type="GO" id="GO:0051287">
    <property type="term" value="F:NAD binding"/>
    <property type="evidence" value="ECO:0007669"/>
    <property type="project" value="InterPro"/>
</dbReference>
<dbReference type="EMBL" id="CP027666">
    <property type="protein sequence ID" value="AVO35469.1"/>
    <property type="molecule type" value="Genomic_DNA"/>
</dbReference>
<gene>
    <name evidence="7" type="ORF">C6570_15495</name>
</gene>
<feature type="domain" description="D-isomer specific 2-hydroxyacid dehydrogenase NAD-binding" evidence="6">
    <location>
        <begin position="131"/>
        <end position="283"/>
    </location>
</feature>
<dbReference type="Proteomes" id="UP000239709">
    <property type="component" value="Chromosome"/>
</dbReference>
<dbReference type="KEGG" id="otk:C6570_15495"/>
<sequence length="326" mass="35661">MHILLLEDLASDARQWLASRHTVDYLPELADNPEALAARLGEVDALVVPSRFKVNSALLDMAPQLVAIARIHDGTDNVDFEACQKRRVRMIQASSATVRASAEYLLSTILTLFRSGVHGACAGARDRAAAVRPAPGREINDSVVALLGLAPVAHVLATMLVPLGVRVVGYDPAVHRNAELWRRLGVQPMSLNEMLEVADAVSVQMIYASRYRGLLGERILSSCKPGQLWTSISRAALFDLDALSEVLRNGRIRAMLMDSDDEEIYAPDSPLQGLDNVCVTPRLAPYTNESQLRGSWYLVDRIHETLMMSEARGPGGLLDSEPMPFA</sequence>
<evidence type="ECO:0000256" key="2">
    <source>
        <dbReference type="ARBA" id="ARBA00023002"/>
    </source>
</evidence>
<dbReference type="Pfam" id="PF00389">
    <property type="entry name" value="2-Hacid_dh"/>
    <property type="match status" value="1"/>
</dbReference>
<evidence type="ECO:0000256" key="4">
    <source>
        <dbReference type="RuleBase" id="RU003719"/>
    </source>
</evidence>
<organism evidence="7 8">
    <name type="scientific">Ottowia oryzae</name>
    <dbReference type="NCBI Taxonomy" id="2109914"/>
    <lineage>
        <taxon>Bacteria</taxon>
        <taxon>Pseudomonadati</taxon>
        <taxon>Pseudomonadota</taxon>
        <taxon>Betaproteobacteria</taxon>
        <taxon>Burkholderiales</taxon>
        <taxon>Comamonadaceae</taxon>
        <taxon>Ottowia</taxon>
    </lineage>
</organism>
<dbReference type="AlphaFoldDB" id="A0A2S0MHW8"/>
<dbReference type="RefSeq" id="WP_106704017.1">
    <property type="nucleotide sequence ID" value="NZ_CP027666.1"/>
</dbReference>
<dbReference type="PANTHER" id="PTHR42789:SF1">
    <property type="entry name" value="D-ISOMER SPECIFIC 2-HYDROXYACID DEHYDROGENASE FAMILY PROTEIN (AFU_ORTHOLOGUE AFUA_6G10090)"/>
    <property type="match status" value="1"/>
</dbReference>
<dbReference type="InterPro" id="IPR006139">
    <property type="entry name" value="D-isomer_2_OHA_DH_cat_dom"/>
</dbReference>
<dbReference type="InterPro" id="IPR036291">
    <property type="entry name" value="NAD(P)-bd_dom_sf"/>
</dbReference>
<comment type="similarity">
    <text evidence="1 4">Belongs to the D-isomer specific 2-hydroxyacid dehydrogenase family.</text>
</comment>
<keyword evidence="8" id="KW-1185">Reference proteome</keyword>
<proteinExistence type="inferred from homology"/>
<dbReference type="InterPro" id="IPR006140">
    <property type="entry name" value="D-isomer_DH_NAD-bd"/>
</dbReference>
<evidence type="ECO:0000259" key="5">
    <source>
        <dbReference type="Pfam" id="PF00389"/>
    </source>
</evidence>
<accession>A0A2S0MHW8</accession>
<evidence type="ECO:0000313" key="7">
    <source>
        <dbReference type="EMBL" id="AVO35469.1"/>
    </source>
</evidence>
<dbReference type="SUPFAM" id="SSF51735">
    <property type="entry name" value="NAD(P)-binding Rossmann-fold domains"/>
    <property type="match status" value="1"/>
</dbReference>
<dbReference type="OrthoDB" id="9147650at2"/>
<name>A0A2S0MHW8_9BURK</name>
<dbReference type="PANTHER" id="PTHR42789">
    <property type="entry name" value="D-ISOMER SPECIFIC 2-HYDROXYACID DEHYDROGENASE FAMILY PROTEIN (AFU_ORTHOLOGUE AFUA_6G10090)"/>
    <property type="match status" value="1"/>
</dbReference>